<dbReference type="RefSeq" id="WP_005670844.1">
    <property type="nucleotide sequence ID" value="NZ_CAUQYF010000040.1"/>
</dbReference>
<name>A0A1S2NID7_9BURK</name>
<accession>A0A1S2NID7</accession>
<evidence type="ECO:0000313" key="2">
    <source>
        <dbReference type="Proteomes" id="UP000180246"/>
    </source>
</evidence>
<sequence length="92" mass="10189">MNITVQNTVPDTARITLVGELQDGSFKAKVMTETAVPYTPYWDNLLEQRIVYIQPDDEQLGSIVTALNERRLSLDELQNYGSSDGGTSSIPV</sequence>
<proteinExistence type="predicted"/>
<dbReference type="Proteomes" id="UP000180246">
    <property type="component" value="Unassembled WGS sequence"/>
</dbReference>
<comment type="caution">
    <text evidence="1">The sequence shown here is derived from an EMBL/GenBank/DDBJ whole genome shotgun (WGS) entry which is preliminary data.</text>
</comment>
<evidence type="ECO:0000313" key="1">
    <source>
        <dbReference type="EMBL" id="OIJ44182.1"/>
    </source>
</evidence>
<dbReference type="EMBL" id="JRYB01000001">
    <property type="protein sequence ID" value="OIJ44182.1"/>
    <property type="molecule type" value="Genomic_DNA"/>
</dbReference>
<dbReference type="AlphaFoldDB" id="A0A1S2NID7"/>
<gene>
    <name evidence="1" type="ORF">LO55_3972</name>
</gene>
<reference evidence="1 2" key="1">
    <citation type="submission" date="2014-10" db="EMBL/GenBank/DDBJ databases">
        <authorList>
            <person name="Seo M.-J."/>
            <person name="Seok Y.J."/>
            <person name="Cha I.-T."/>
        </authorList>
    </citation>
    <scope>NUCLEOTIDE SEQUENCE [LARGE SCALE GENOMIC DNA]</scope>
    <source>
        <strain evidence="1 2">NEU</strain>
    </source>
</reference>
<protein>
    <submittedName>
        <fullName evidence="1">Uncharacterized protein</fullName>
    </submittedName>
</protein>
<organism evidence="1 2">
    <name type="scientific">Massilia timonae</name>
    <dbReference type="NCBI Taxonomy" id="47229"/>
    <lineage>
        <taxon>Bacteria</taxon>
        <taxon>Pseudomonadati</taxon>
        <taxon>Pseudomonadota</taxon>
        <taxon>Betaproteobacteria</taxon>
        <taxon>Burkholderiales</taxon>
        <taxon>Oxalobacteraceae</taxon>
        <taxon>Telluria group</taxon>
        <taxon>Massilia</taxon>
    </lineage>
</organism>